<dbReference type="SUPFAM" id="SSF159234">
    <property type="entry name" value="FomD-like"/>
    <property type="match status" value="1"/>
</dbReference>
<dbReference type="Gene3D" id="2.40.380.10">
    <property type="entry name" value="FomD-like"/>
    <property type="match status" value="1"/>
</dbReference>
<evidence type="ECO:0000313" key="2">
    <source>
        <dbReference type="EMBL" id="TNJ68135.1"/>
    </source>
</evidence>
<evidence type="ECO:0000259" key="1">
    <source>
        <dbReference type="Pfam" id="PF04167"/>
    </source>
</evidence>
<organism evidence="2 3">
    <name type="scientific">Paenibacillus hemerocallicola</name>
    <dbReference type="NCBI Taxonomy" id="1172614"/>
    <lineage>
        <taxon>Bacteria</taxon>
        <taxon>Bacillati</taxon>
        <taxon>Bacillota</taxon>
        <taxon>Bacilli</taxon>
        <taxon>Bacillales</taxon>
        <taxon>Paenibacillaceae</taxon>
        <taxon>Paenibacillus</taxon>
    </lineage>
</organism>
<dbReference type="AlphaFoldDB" id="A0A5C4TGP4"/>
<dbReference type="OrthoDB" id="2002222at2"/>
<gene>
    <name evidence="2" type="ORF">FE784_00260</name>
</gene>
<sequence length="187" mass="21838">MGEDGTELIRKYADRTEWGRIVEKRFTVVPKKTIGFSGTVTLFEMVKVKAPLYKQYEHEQEKLCIAADGYKWLQQFPELANYMVTSMYDDHDRLVQWVVSICKSQGVSTNNVPWYDDLYLNIVILPTGQLYVTHQDRLEDAVRRGELAQEDYDMAWATANLVKDEFRKGSFDLLLMSDKHLQDLLEE</sequence>
<keyword evidence="3" id="KW-1185">Reference proteome</keyword>
<feature type="domain" description="DUF402" evidence="1">
    <location>
        <begin position="73"/>
        <end position="170"/>
    </location>
</feature>
<dbReference type="Proteomes" id="UP000307943">
    <property type="component" value="Unassembled WGS sequence"/>
</dbReference>
<comment type="caution">
    <text evidence="2">The sequence shown here is derived from an EMBL/GenBank/DDBJ whole genome shotgun (WGS) entry which is preliminary data.</text>
</comment>
<dbReference type="InterPro" id="IPR007295">
    <property type="entry name" value="DUF402"/>
</dbReference>
<proteinExistence type="predicted"/>
<accession>A0A5C4TGP4</accession>
<dbReference type="Pfam" id="PF04167">
    <property type="entry name" value="DUF402"/>
    <property type="match status" value="1"/>
</dbReference>
<name>A0A5C4TGP4_9BACL</name>
<evidence type="ECO:0000313" key="3">
    <source>
        <dbReference type="Proteomes" id="UP000307943"/>
    </source>
</evidence>
<dbReference type="InterPro" id="IPR035930">
    <property type="entry name" value="FomD-like_sf"/>
</dbReference>
<reference evidence="2 3" key="1">
    <citation type="submission" date="2019-05" db="EMBL/GenBank/DDBJ databases">
        <title>We sequenced the genome of Paenibacillus hemerocallicola KCTC 33185 for further insight into its adaptation and study the phylogeny of Paenibacillus.</title>
        <authorList>
            <person name="Narsing Rao M.P."/>
        </authorList>
    </citation>
    <scope>NUCLEOTIDE SEQUENCE [LARGE SCALE GENOMIC DNA]</scope>
    <source>
        <strain evidence="2 3">KCTC 33185</strain>
    </source>
</reference>
<dbReference type="PANTHER" id="PTHR41271">
    <property type="entry name" value="DUF402 DOMAIN-CONTAINING PROTEIN"/>
    <property type="match status" value="1"/>
</dbReference>
<dbReference type="PANTHER" id="PTHR41271:SF1">
    <property type="entry name" value="DUF402 DOMAIN-CONTAINING PROTEIN"/>
    <property type="match status" value="1"/>
</dbReference>
<protein>
    <submittedName>
        <fullName evidence="2">DUF402 domain-containing protein</fullName>
    </submittedName>
</protein>
<dbReference type="EMBL" id="VDCQ01000001">
    <property type="protein sequence ID" value="TNJ68135.1"/>
    <property type="molecule type" value="Genomic_DNA"/>
</dbReference>